<feature type="chain" id="PRO_5042488954" evidence="5">
    <location>
        <begin position="27"/>
        <end position="349"/>
    </location>
</feature>
<evidence type="ECO:0000256" key="5">
    <source>
        <dbReference type="SAM" id="SignalP"/>
    </source>
</evidence>
<evidence type="ECO:0000256" key="3">
    <source>
        <dbReference type="ARBA" id="ARBA00022525"/>
    </source>
</evidence>
<evidence type="ECO:0000256" key="1">
    <source>
        <dbReference type="ARBA" id="ARBA00004613"/>
    </source>
</evidence>
<dbReference type="KEGG" id="peu:105133640"/>
<gene>
    <name evidence="7" type="primary">LOC105133640</name>
</gene>
<dbReference type="Gene3D" id="2.40.40.10">
    <property type="entry name" value="RlpA-like domain"/>
    <property type="match status" value="2"/>
</dbReference>
<feature type="signal peptide" evidence="5">
    <location>
        <begin position="1"/>
        <end position="26"/>
    </location>
</feature>
<dbReference type="PANTHER" id="PTHR33191:SF58">
    <property type="entry name" value="RIPENING-RELATED PROTEIN 1"/>
    <property type="match status" value="1"/>
</dbReference>
<dbReference type="GeneID" id="105133640"/>
<dbReference type="PANTHER" id="PTHR33191">
    <property type="entry name" value="RIPENING-RELATED PROTEIN 2-RELATED"/>
    <property type="match status" value="1"/>
</dbReference>
<keyword evidence="6" id="KW-1185">Reference proteome</keyword>
<dbReference type="RefSeq" id="XP_011036026.1">
    <property type="nucleotide sequence ID" value="XM_011037724.1"/>
</dbReference>
<reference evidence="7" key="1">
    <citation type="submission" date="2025-08" db="UniProtKB">
        <authorList>
            <consortium name="RefSeq"/>
        </authorList>
    </citation>
    <scope>IDENTIFICATION</scope>
</reference>
<name>A0AAJ6XYU6_POPEU</name>
<sequence length="349" mass="38362">MKVFSMKHSVLLVIVLLFTLSLDIEAQQCRPSGQIRGRKPPPNQCNQENDSDCCKDGKYYTTYTCSPQVTSQTKAFLTLNSFEAGGDGGGPSECDKQYHSDDTPIVALSTGWFNHKSRCHNNITITANRLSVAAMVVDECDSTMGCDEVHDYQPPCDNNIVDASKAVWKALGVPEDNWGWLEITWTDHACKPSGKIRGKKPPPKKCNKENDSVCCAEGELYTTFNCSPPVTHHTKAHLTLNSFEKNGDGGGPSECDKKFHSDDIPIVALSTGWFNKKGRCFNNIIISGNGRKVKAMVVDECDSMRGCDEAHDYQPPCDNNIVDASKAVWVALGVPSDDWGDLDITWSDA</sequence>
<dbReference type="GO" id="GO:0005576">
    <property type="term" value="C:extracellular region"/>
    <property type="evidence" value="ECO:0007669"/>
    <property type="project" value="UniProtKB-SubCell"/>
</dbReference>
<evidence type="ECO:0000256" key="2">
    <source>
        <dbReference type="ARBA" id="ARBA00005592"/>
    </source>
</evidence>
<evidence type="ECO:0000313" key="7">
    <source>
        <dbReference type="RefSeq" id="XP_011036026.1"/>
    </source>
</evidence>
<keyword evidence="4 5" id="KW-0732">Signal</keyword>
<evidence type="ECO:0000256" key="4">
    <source>
        <dbReference type="ARBA" id="ARBA00022729"/>
    </source>
</evidence>
<dbReference type="InterPro" id="IPR039271">
    <property type="entry name" value="Kiwellin-like"/>
</dbReference>
<organism evidence="6 7">
    <name type="scientific">Populus euphratica</name>
    <name type="common">Euphrates poplar</name>
    <dbReference type="NCBI Taxonomy" id="75702"/>
    <lineage>
        <taxon>Eukaryota</taxon>
        <taxon>Viridiplantae</taxon>
        <taxon>Streptophyta</taxon>
        <taxon>Embryophyta</taxon>
        <taxon>Tracheophyta</taxon>
        <taxon>Spermatophyta</taxon>
        <taxon>Magnoliopsida</taxon>
        <taxon>eudicotyledons</taxon>
        <taxon>Gunneridae</taxon>
        <taxon>Pentapetalae</taxon>
        <taxon>rosids</taxon>
        <taxon>fabids</taxon>
        <taxon>Malpighiales</taxon>
        <taxon>Salicaceae</taxon>
        <taxon>Saliceae</taxon>
        <taxon>Populus</taxon>
    </lineage>
</organism>
<protein>
    <submittedName>
        <fullName evidence="7">Uncharacterized protein LOC105133640</fullName>
    </submittedName>
</protein>
<dbReference type="CDD" id="cd22270">
    <property type="entry name" value="DPBB_kiwellin-like"/>
    <property type="match status" value="2"/>
</dbReference>
<evidence type="ECO:0000313" key="6">
    <source>
        <dbReference type="Proteomes" id="UP000694918"/>
    </source>
</evidence>
<comment type="similarity">
    <text evidence="2">Belongs to the kiwellin family.</text>
</comment>
<accession>A0AAJ6XYU6</accession>
<proteinExistence type="inferred from homology"/>
<comment type="subcellular location">
    <subcellularLocation>
        <location evidence="1">Secreted</location>
    </subcellularLocation>
</comment>
<dbReference type="AlphaFoldDB" id="A0AAJ6XYU6"/>
<dbReference type="SUPFAM" id="SSF50685">
    <property type="entry name" value="Barwin-like endoglucanases"/>
    <property type="match status" value="2"/>
</dbReference>
<dbReference type="Proteomes" id="UP000694918">
    <property type="component" value="Unplaced"/>
</dbReference>
<dbReference type="InterPro" id="IPR036908">
    <property type="entry name" value="RlpA-like_sf"/>
</dbReference>
<keyword evidence="3" id="KW-0964">Secreted</keyword>
<dbReference type="Pfam" id="PF24300">
    <property type="entry name" value="KWL1"/>
    <property type="match status" value="2"/>
</dbReference>